<keyword evidence="2" id="KW-1185">Reference proteome</keyword>
<name>A0ACC1QQ69_9HYPO</name>
<evidence type="ECO:0000313" key="2">
    <source>
        <dbReference type="Proteomes" id="UP001148737"/>
    </source>
</evidence>
<comment type="caution">
    <text evidence="1">The sequence shown here is derived from an EMBL/GenBank/DDBJ whole genome shotgun (WGS) entry which is preliminary data.</text>
</comment>
<gene>
    <name evidence="1" type="ORF">NLG97_g7150</name>
</gene>
<dbReference type="EMBL" id="JANAKD010001053">
    <property type="protein sequence ID" value="KAJ3484078.1"/>
    <property type="molecule type" value="Genomic_DNA"/>
</dbReference>
<organism evidence="1 2">
    <name type="scientific">Lecanicillium saksenae</name>
    <dbReference type="NCBI Taxonomy" id="468837"/>
    <lineage>
        <taxon>Eukaryota</taxon>
        <taxon>Fungi</taxon>
        <taxon>Dikarya</taxon>
        <taxon>Ascomycota</taxon>
        <taxon>Pezizomycotina</taxon>
        <taxon>Sordariomycetes</taxon>
        <taxon>Hypocreomycetidae</taxon>
        <taxon>Hypocreales</taxon>
        <taxon>Cordycipitaceae</taxon>
        <taxon>Lecanicillium</taxon>
    </lineage>
</organism>
<accession>A0ACC1QQ69</accession>
<dbReference type="Proteomes" id="UP001148737">
    <property type="component" value="Unassembled WGS sequence"/>
</dbReference>
<protein>
    <submittedName>
        <fullName evidence="1">Uncharacterized protein</fullName>
    </submittedName>
</protein>
<sequence length="583" mass="65805">MMLAASAALCDPPAFHIPCHGTKDRQRYSSMKRHTTAPGQVMGSSDDAIANSRMVVLFKRHPTTDIANTSRPVVGIDRTQCDRLENLCRRCVEVQCACICPARKPPSLAVFTLPWSDVVAPYYNESSTRERSTFHLFRTQTVTSISGTFDQGFWDLSVRRSMGSCRAVWHAALAVAAIHERSRIQGETELASHFKRRYYEIALSQYNRSIQELTKVINRQHLSYADKEAILVASVLYRAISKIQGDDDAAHIHARTFVRLFCLWQFWDDSNPPQLRGLTGPNILNALFHRFVGHHLVTRTPLPWAILDVPGLAIRPDSPLPEFDQPDIGAYYELFGILVSVLVRMRALYVSAEPPQKTKSQARPQPDLLYSCRQAFKNWKATYSHLTTQFDRTKSFYLLCLQAQVVAIEIFLYTHPLDFGREWGKLAPLFSKGVAVSRELFALESDGVGRGDKDIDSPALSFNASACSVLYLICLNSRDRGITRQALALWKSWPRQEKIWTLEFDAQVLSAKLDVEDNGLLQYDCTILPATGGECIPGGYVCENHRVSCRELHFLGNREGILELKTTAEEQLQLPGRTIKLAW</sequence>
<evidence type="ECO:0000313" key="1">
    <source>
        <dbReference type="EMBL" id="KAJ3484078.1"/>
    </source>
</evidence>
<reference evidence="1" key="1">
    <citation type="submission" date="2022-07" db="EMBL/GenBank/DDBJ databases">
        <title>Genome Sequence of Lecanicillium saksenae.</title>
        <authorList>
            <person name="Buettner E."/>
        </authorList>
    </citation>
    <scope>NUCLEOTIDE SEQUENCE</scope>
    <source>
        <strain evidence="1">VT-O1</strain>
    </source>
</reference>
<proteinExistence type="predicted"/>